<reference evidence="2 3" key="1">
    <citation type="journal article" date="2021" name="Pathogens">
        <title>Isolation and Characterization of Kingella bonacorsii sp. nov., A Novel Kingella Species Detected in a Stable Periodontitis Subject.</title>
        <authorList>
            <person name="Antezack A."/>
            <person name="Boxberger M."/>
            <person name="Rolland C."/>
            <person name="Monnet-Corti V."/>
            <person name="La Scola B."/>
        </authorList>
    </citation>
    <scope>NUCLEOTIDE SEQUENCE [LARGE SCALE GENOMIC DNA]</scope>
    <source>
        <strain evidence="2 3">Marseille-Q4569</strain>
    </source>
</reference>
<sequence>MKTTQNNSFLSSRKNSGFTLIEFLVASALAIIVISAAGSTYFITRKLSNNAQKRLDTQQNLRNAASSITRDARNTGSFGCYSSAISGNKFDFNDFADAEKRLIAITDNADGSGQYSGFGIKVLEAGTDFAGAGINTTGLSNIKGGVLFIYGKDSAGVAINNATNTTKISDAQLPELNQTIAANSARAKNTLVMSSCSYAFATHAINQNPPNFDLDNQSGKGANLGTNKGEFTLSKLYAAAYLVATINNVPSLLRYDLNAEGKWQGPQLLVQNVTDIKSQFIYVKDCKNDSANVNDYNKEKFIFTDNALTTDGKLKGLPAGLRLTLSYRYPNATSDTPYIINATIRAGNVCSKIFPV</sequence>
<gene>
    <name evidence="2" type="ORF">JDW22_01345</name>
</gene>
<name>A0ABS1BPY4_9NEIS</name>
<evidence type="ECO:0000256" key="1">
    <source>
        <dbReference type="SAM" id="Phobius"/>
    </source>
</evidence>
<evidence type="ECO:0000313" key="3">
    <source>
        <dbReference type="Proteomes" id="UP000614058"/>
    </source>
</evidence>
<accession>A0ABS1BPY4</accession>
<dbReference type="Pfam" id="PF07963">
    <property type="entry name" value="N_methyl"/>
    <property type="match status" value="1"/>
</dbReference>
<keyword evidence="1" id="KW-0812">Transmembrane</keyword>
<dbReference type="Proteomes" id="UP000614058">
    <property type="component" value="Unassembled WGS sequence"/>
</dbReference>
<dbReference type="PROSITE" id="PS00409">
    <property type="entry name" value="PROKAR_NTER_METHYL"/>
    <property type="match status" value="1"/>
</dbReference>
<keyword evidence="1" id="KW-1133">Transmembrane helix</keyword>
<proteinExistence type="predicted"/>
<feature type="transmembrane region" description="Helical" evidence="1">
    <location>
        <begin position="20"/>
        <end position="44"/>
    </location>
</feature>
<dbReference type="InterPro" id="IPR012902">
    <property type="entry name" value="N_methyl_site"/>
</dbReference>
<keyword evidence="1" id="KW-0472">Membrane</keyword>
<protein>
    <submittedName>
        <fullName evidence="2">Prepilin-type N-terminal cleavage/methylation domain-containing protein</fullName>
    </submittedName>
</protein>
<comment type="caution">
    <text evidence="2">The sequence shown here is derived from an EMBL/GenBank/DDBJ whole genome shotgun (WGS) entry which is preliminary data.</text>
</comment>
<keyword evidence="3" id="KW-1185">Reference proteome</keyword>
<dbReference type="EMBL" id="JAEHNZ010000001">
    <property type="protein sequence ID" value="MBK0395263.1"/>
    <property type="molecule type" value="Genomic_DNA"/>
</dbReference>
<organism evidence="2 3">
    <name type="scientific">Kingella bonacorsii</name>
    <dbReference type="NCBI Taxonomy" id="2796361"/>
    <lineage>
        <taxon>Bacteria</taxon>
        <taxon>Pseudomonadati</taxon>
        <taxon>Pseudomonadota</taxon>
        <taxon>Betaproteobacteria</taxon>
        <taxon>Neisseriales</taxon>
        <taxon>Neisseriaceae</taxon>
        <taxon>Kingella</taxon>
    </lineage>
</organism>
<dbReference type="RefSeq" id="WP_200521169.1">
    <property type="nucleotide sequence ID" value="NZ_JAEHNZ010000001.1"/>
</dbReference>
<evidence type="ECO:0000313" key="2">
    <source>
        <dbReference type="EMBL" id="MBK0395263.1"/>
    </source>
</evidence>